<keyword evidence="13" id="KW-0812">Transmembrane</keyword>
<feature type="compositionally biased region" description="Basic residues" evidence="12">
    <location>
        <begin position="22"/>
        <end position="46"/>
    </location>
</feature>
<dbReference type="UniPathway" id="UPA00219"/>
<proteinExistence type="inferred from homology"/>
<dbReference type="Gene3D" id="1.10.3810.10">
    <property type="entry name" value="Biosynthetic peptidoglycan transglycosylase-like"/>
    <property type="match status" value="1"/>
</dbReference>
<feature type="domain" description="Glycosyl transferase family 51" evidence="15">
    <location>
        <begin position="128"/>
        <end position="311"/>
    </location>
</feature>
<protein>
    <recommendedName>
        <fullName evidence="10">peptidoglycan glycosyltransferase</fullName>
        <ecNumber evidence="10">2.4.99.28</ecNumber>
    </recommendedName>
</protein>
<dbReference type="InterPro" id="IPR050396">
    <property type="entry name" value="Glycosyltr_51/Transpeptidase"/>
</dbReference>
<evidence type="ECO:0000256" key="2">
    <source>
        <dbReference type="ARBA" id="ARBA00007090"/>
    </source>
</evidence>
<keyword evidence="13" id="KW-1133">Transmembrane helix</keyword>
<dbReference type="Pfam" id="PF00905">
    <property type="entry name" value="Transpeptidase"/>
    <property type="match status" value="1"/>
</dbReference>
<comment type="similarity">
    <text evidence="2">In the C-terminal section; belongs to the transpeptidase family.</text>
</comment>
<name>A0A2M8W5Z6_9RHOB</name>
<evidence type="ECO:0000256" key="10">
    <source>
        <dbReference type="ARBA" id="ARBA00044770"/>
    </source>
</evidence>
<comment type="similarity">
    <text evidence="3">In the N-terminal section; belongs to the glycosyltransferase 51 family.</text>
</comment>
<reference evidence="16 17" key="1">
    <citation type="submission" date="2017-11" db="EMBL/GenBank/DDBJ databases">
        <title>Genomic Encyclopedia of Archaeal and Bacterial Type Strains, Phase II (KMG-II): From Individual Species to Whole Genera.</title>
        <authorList>
            <person name="Goeker M."/>
        </authorList>
    </citation>
    <scope>NUCLEOTIDE SEQUENCE [LARGE SCALE GENOMIC DNA]</scope>
    <source>
        <strain evidence="16 17">DSM 29128</strain>
    </source>
</reference>
<keyword evidence="8" id="KW-0378">Hydrolase</keyword>
<dbReference type="EC" id="2.4.99.28" evidence="10"/>
<keyword evidence="17" id="KW-1185">Reference proteome</keyword>
<dbReference type="PANTHER" id="PTHR32282">
    <property type="entry name" value="BINDING PROTEIN TRANSPEPTIDASE, PUTATIVE-RELATED"/>
    <property type="match status" value="1"/>
</dbReference>
<comment type="caution">
    <text evidence="16">The sequence shown here is derived from an EMBL/GenBank/DDBJ whole genome shotgun (WGS) entry which is preliminary data.</text>
</comment>
<dbReference type="Proteomes" id="UP000228531">
    <property type="component" value="Unassembled WGS sequence"/>
</dbReference>
<evidence type="ECO:0000313" key="16">
    <source>
        <dbReference type="EMBL" id="PJI86355.1"/>
    </source>
</evidence>
<feature type="region of interest" description="Disordered" evidence="12">
    <location>
        <begin position="1"/>
        <end position="46"/>
    </location>
</feature>
<dbReference type="GO" id="GO:0030288">
    <property type="term" value="C:outer membrane-bounded periplasmic space"/>
    <property type="evidence" value="ECO:0007669"/>
    <property type="project" value="TreeGrafter"/>
</dbReference>
<evidence type="ECO:0000256" key="4">
    <source>
        <dbReference type="ARBA" id="ARBA00022645"/>
    </source>
</evidence>
<dbReference type="InterPro" id="IPR001460">
    <property type="entry name" value="PCN-bd_Tpept"/>
</dbReference>
<comment type="pathway">
    <text evidence="1">Cell wall biogenesis; peptidoglycan biosynthesis.</text>
</comment>
<evidence type="ECO:0000256" key="1">
    <source>
        <dbReference type="ARBA" id="ARBA00004752"/>
    </source>
</evidence>
<evidence type="ECO:0000256" key="7">
    <source>
        <dbReference type="ARBA" id="ARBA00022679"/>
    </source>
</evidence>
<dbReference type="RefSeq" id="WP_100368647.1">
    <property type="nucleotide sequence ID" value="NZ_PGTY01000002.1"/>
</dbReference>
<evidence type="ECO:0000256" key="12">
    <source>
        <dbReference type="SAM" id="MobiDB-lite"/>
    </source>
</evidence>
<keyword evidence="7" id="KW-0808">Transferase</keyword>
<keyword evidence="13" id="KW-0472">Membrane</keyword>
<evidence type="ECO:0000313" key="17">
    <source>
        <dbReference type="Proteomes" id="UP000228531"/>
    </source>
</evidence>
<dbReference type="GO" id="GO:0009252">
    <property type="term" value="P:peptidoglycan biosynthetic process"/>
    <property type="evidence" value="ECO:0007669"/>
    <property type="project" value="UniProtKB-UniPathway"/>
</dbReference>
<feature type="transmembrane region" description="Helical" evidence="13">
    <location>
        <begin position="71"/>
        <end position="92"/>
    </location>
</feature>
<dbReference type="GO" id="GO:0008955">
    <property type="term" value="F:peptidoglycan glycosyltransferase activity"/>
    <property type="evidence" value="ECO:0007669"/>
    <property type="project" value="UniProtKB-EC"/>
</dbReference>
<dbReference type="AlphaFoldDB" id="A0A2M8W5Z6"/>
<feature type="domain" description="Penicillin-binding protein transpeptidase" evidence="14">
    <location>
        <begin position="399"/>
        <end position="647"/>
    </location>
</feature>
<keyword evidence="5" id="KW-0645">Protease</keyword>
<keyword evidence="4 16" id="KW-0121">Carboxypeptidase</keyword>
<evidence type="ECO:0000259" key="14">
    <source>
        <dbReference type="Pfam" id="PF00905"/>
    </source>
</evidence>
<evidence type="ECO:0000256" key="6">
    <source>
        <dbReference type="ARBA" id="ARBA00022676"/>
    </source>
</evidence>
<dbReference type="GO" id="GO:0008658">
    <property type="term" value="F:penicillin binding"/>
    <property type="evidence" value="ECO:0007669"/>
    <property type="project" value="InterPro"/>
</dbReference>
<evidence type="ECO:0000256" key="5">
    <source>
        <dbReference type="ARBA" id="ARBA00022670"/>
    </source>
</evidence>
<dbReference type="Pfam" id="PF00912">
    <property type="entry name" value="Transgly"/>
    <property type="match status" value="1"/>
</dbReference>
<comment type="catalytic activity">
    <reaction evidence="11">
        <text>[GlcNAc-(1-&gt;4)-Mur2Ac(oyl-L-Ala-gamma-D-Glu-L-Lys-D-Ala-D-Ala)](n)-di-trans,octa-cis-undecaprenyl diphosphate + beta-D-GlcNAc-(1-&gt;4)-Mur2Ac(oyl-L-Ala-gamma-D-Glu-L-Lys-D-Ala-D-Ala)-di-trans,octa-cis-undecaprenyl diphosphate = [GlcNAc-(1-&gt;4)-Mur2Ac(oyl-L-Ala-gamma-D-Glu-L-Lys-D-Ala-D-Ala)](n+1)-di-trans,octa-cis-undecaprenyl diphosphate + di-trans,octa-cis-undecaprenyl diphosphate + H(+)</text>
        <dbReference type="Rhea" id="RHEA:23708"/>
        <dbReference type="Rhea" id="RHEA-COMP:9602"/>
        <dbReference type="Rhea" id="RHEA-COMP:9603"/>
        <dbReference type="ChEBI" id="CHEBI:15378"/>
        <dbReference type="ChEBI" id="CHEBI:58405"/>
        <dbReference type="ChEBI" id="CHEBI:60033"/>
        <dbReference type="ChEBI" id="CHEBI:78435"/>
        <dbReference type="EC" id="2.4.99.28"/>
    </reaction>
</comment>
<evidence type="ECO:0000259" key="15">
    <source>
        <dbReference type="Pfam" id="PF00912"/>
    </source>
</evidence>
<evidence type="ECO:0000256" key="13">
    <source>
        <dbReference type="SAM" id="Phobius"/>
    </source>
</evidence>
<sequence length="720" mass="77214">MSGNGNKRPPLVADRRYAAKPAAKKKAPPKKAAAKPAARKRKAAPKKAKPRGFIGWFLTPFRWFFRLLWAFTWRIGLVVGLIIGGFSFYFAAHMPEMADLIDGRTRGSVTMTDFQGDVFAWRGDQFGGMVTAETVSPYLHNAVVATEDKRFYRHLGISPRGIASAVRINLRAGRGPLSGNGGSTLTQQTAKLLCLGVPFDPTKWESESAYEADCRRTTLWRKAREAVFAVGMEIAYTKEEILTIYLNRAYLGAGSRGFEAAAQRYFGISAAEVNPAQAAMLAGLLTAPSANAPTRNLQRAQNRAGIVIGLMQDQGYISAAEANEARTNPATLTDAARANSGGFFADWVMASGPEFFTRDTTEDVIIRTTLDQRIQTAAEEALIRVFENDVREGSEAQAAIVVMSADGAVRAMVGGRNISATGAFNRATQALRQTGSAFKPFIYAAALDLGMSPYSMIDDSPVCFEQPGSGDWCPENYDRKFVGPISMIDSLANSRNIPAILVSEEVGRGLVSDVANGFGVQGDLAAGPALALGVSESTLLDMTGAFAGILNGGSQVTPYGLTDLRLMGDDIPLMDATGVGIGERIIREEAARQLTWMMTKVVEDGTGQRARIAGWPIAGKTGTTQGSRDAWFIGFTGDYVTGVWMGYDNNSRLTNVTGGTLPATIWRETMLGVLDGKQPTALPLMIPQQPASTGVLESQGGQAPAQDILNLLDSILTGQN</sequence>
<keyword evidence="9" id="KW-0511">Multifunctional enzyme</keyword>
<dbReference type="SUPFAM" id="SSF56601">
    <property type="entry name" value="beta-lactamase/transpeptidase-like"/>
    <property type="match status" value="1"/>
</dbReference>
<dbReference type="InterPro" id="IPR001264">
    <property type="entry name" value="Glyco_trans_51"/>
</dbReference>
<dbReference type="GO" id="GO:0006508">
    <property type="term" value="P:proteolysis"/>
    <property type="evidence" value="ECO:0007669"/>
    <property type="project" value="UniProtKB-KW"/>
</dbReference>
<evidence type="ECO:0000256" key="3">
    <source>
        <dbReference type="ARBA" id="ARBA00007739"/>
    </source>
</evidence>
<dbReference type="InterPro" id="IPR036950">
    <property type="entry name" value="PBP_transglycosylase"/>
</dbReference>
<accession>A0A2M8W5Z6</accession>
<dbReference type="SUPFAM" id="SSF53955">
    <property type="entry name" value="Lysozyme-like"/>
    <property type="match status" value="1"/>
</dbReference>
<dbReference type="EMBL" id="PGTY01000002">
    <property type="protein sequence ID" value="PJI86355.1"/>
    <property type="molecule type" value="Genomic_DNA"/>
</dbReference>
<dbReference type="OrthoDB" id="9766909at2"/>
<dbReference type="InterPro" id="IPR012338">
    <property type="entry name" value="Beta-lactam/transpept-like"/>
</dbReference>
<dbReference type="Gene3D" id="3.40.710.10">
    <property type="entry name" value="DD-peptidase/beta-lactamase superfamily"/>
    <property type="match status" value="1"/>
</dbReference>
<keyword evidence="6" id="KW-0328">Glycosyltransferase</keyword>
<dbReference type="InterPro" id="IPR023346">
    <property type="entry name" value="Lysozyme-like_dom_sf"/>
</dbReference>
<dbReference type="GO" id="GO:0004180">
    <property type="term" value="F:carboxypeptidase activity"/>
    <property type="evidence" value="ECO:0007669"/>
    <property type="project" value="UniProtKB-KW"/>
</dbReference>
<gene>
    <name evidence="16" type="ORF">BC777_2724</name>
</gene>
<dbReference type="PANTHER" id="PTHR32282:SF33">
    <property type="entry name" value="PEPTIDOGLYCAN GLYCOSYLTRANSFERASE"/>
    <property type="match status" value="1"/>
</dbReference>
<evidence type="ECO:0000256" key="8">
    <source>
        <dbReference type="ARBA" id="ARBA00022801"/>
    </source>
</evidence>
<evidence type="ECO:0000256" key="11">
    <source>
        <dbReference type="ARBA" id="ARBA00049902"/>
    </source>
</evidence>
<evidence type="ECO:0000256" key="9">
    <source>
        <dbReference type="ARBA" id="ARBA00023268"/>
    </source>
</evidence>
<organism evidence="16 17">
    <name type="scientific">Yoonia maricola</name>
    <dbReference type="NCBI Taxonomy" id="420999"/>
    <lineage>
        <taxon>Bacteria</taxon>
        <taxon>Pseudomonadati</taxon>
        <taxon>Pseudomonadota</taxon>
        <taxon>Alphaproteobacteria</taxon>
        <taxon>Rhodobacterales</taxon>
        <taxon>Paracoccaceae</taxon>
        <taxon>Yoonia</taxon>
    </lineage>
</organism>